<dbReference type="RefSeq" id="WP_147166645.1">
    <property type="nucleotide sequence ID" value="NZ_VOOR01000010.1"/>
</dbReference>
<dbReference type="SMART" id="SM01086">
    <property type="entry name" value="ClpB_D2-small"/>
    <property type="match status" value="1"/>
</dbReference>
<keyword evidence="7" id="KW-1185">Reference proteome</keyword>
<proteinExistence type="predicted"/>
<evidence type="ECO:0000259" key="5">
    <source>
        <dbReference type="SMART" id="SM01086"/>
    </source>
</evidence>
<protein>
    <submittedName>
        <fullName evidence="6">ATP-dependent Clp protease ATP-binding subunit</fullName>
    </submittedName>
</protein>
<dbReference type="PRINTS" id="PR00300">
    <property type="entry name" value="CLPPROTEASEA"/>
</dbReference>
<dbReference type="InterPro" id="IPR001270">
    <property type="entry name" value="ClpA/B"/>
</dbReference>
<dbReference type="EMBL" id="VOOR01000010">
    <property type="protein sequence ID" value="TXB64878.1"/>
    <property type="molecule type" value="Genomic_DNA"/>
</dbReference>
<dbReference type="CDD" id="cd19499">
    <property type="entry name" value="RecA-like_ClpB_Hsp104-like"/>
    <property type="match status" value="1"/>
</dbReference>
<dbReference type="InterPro" id="IPR003959">
    <property type="entry name" value="ATPase_AAA_core"/>
</dbReference>
<dbReference type="GO" id="GO:0006508">
    <property type="term" value="P:proteolysis"/>
    <property type="evidence" value="ECO:0007669"/>
    <property type="project" value="UniProtKB-KW"/>
</dbReference>
<evidence type="ECO:0000313" key="7">
    <source>
        <dbReference type="Proteomes" id="UP000321580"/>
    </source>
</evidence>
<dbReference type="InterPro" id="IPR003593">
    <property type="entry name" value="AAA+_ATPase"/>
</dbReference>
<evidence type="ECO:0000259" key="4">
    <source>
        <dbReference type="SMART" id="SM00382"/>
    </source>
</evidence>
<reference evidence="6 7" key="1">
    <citation type="submission" date="2019-08" db="EMBL/GenBank/DDBJ databases">
        <title>Genome of Phaeodactylibacter luteus.</title>
        <authorList>
            <person name="Bowman J.P."/>
        </authorList>
    </citation>
    <scope>NUCLEOTIDE SEQUENCE [LARGE SCALE GENOMIC DNA]</scope>
    <source>
        <strain evidence="6 7">KCTC 42180</strain>
    </source>
</reference>
<evidence type="ECO:0000256" key="2">
    <source>
        <dbReference type="ARBA" id="ARBA00022840"/>
    </source>
</evidence>
<dbReference type="SUPFAM" id="SSF52540">
    <property type="entry name" value="P-loop containing nucleoside triphosphate hydrolases"/>
    <property type="match status" value="2"/>
</dbReference>
<keyword evidence="2 6" id="KW-0067">ATP-binding</keyword>
<dbReference type="Gene3D" id="3.40.50.300">
    <property type="entry name" value="P-loop containing nucleotide triphosphate hydrolases"/>
    <property type="match status" value="2"/>
</dbReference>
<keyword evidence="1" id="KW-0547">Nucleotide-binding</keyword>
<keyword evidence="3" id="KW-0143">Chaperone</keyword>
<gene>
    <name evidence="6" type="ORF">FRY97_06530</name>
</gene>
<name>A0A5C6RRG6_9BACT</name>
<dbReference type="Pfam" id="PF10431">
    <property type="entry name" value="ClpB_D2-small"/>
    <property type="match status" value="1"/>
</dbReference>
<sequence length="1073" mass="121387">MAIDITIPFYTFRLRLATGGALMTPLQDHRIARIQQQAAAIAEEYAEAFQKQVLNKGQLQDLLSALPKGDFLKAQISVAFPQAADQMSFPAFSLDFDYYYNLNEEGAAVWAIVPTIGLQVYIQKTELLEQQLREAITLDFARKRRLQSVQEIVSAIWYDSAELQRQEVSLKAPAPKDLEKLSKEQEDQLLPKAARLLSENLPACYEREKELGELARALKSSFQRNAIVVGPSGTGKTALVWELARRKAALKLKIEIWEATASGLIKELMRDTGWQDNLSLLCQELKGTHHVLFVRNLLDLFEVGKYEGNSISIGDYLTPYLSAGEITIIGECTTEELARIEMRSPGYLSHFQQIQLQEPSGNALNRIISQRAEEMVRGKPIQIAPDAIQESIRLNQRFSPYDGLPGRPIRFLENLLLLHQPQHTERKAAAGASAIDRTAVIRQFVEETGMPQFMVDPALPMAPKEVMQRFNNQVFGQEEAVNRITGVLATVKTALSRTGKPIASLLFVGPTGVGKTELAKQLASFMFGDTERMTRFDMSEFSTPYAVQRLTGISAAQEGLLTSAVRKNPFGLLLFDEIEKADASFFDLLLQVLSEGRLTDSQSKLVNFCSTIIIMTSNVGASNLNLNPIGWQQQLDDNSVKAHFINEVQKYFRPELFNRIDQVVPFAPLDPLTIRYVVEREIEALRKREGIRYRRMNLLISPEVYEHLAVKGYHRQYGARHLQRTLRQELLIPLARALNAEDPDDQLEVCASLEEGQVKVTAKADPLGLDLLLEEYTKIACTDHAGSLRRQVDQLREGNAFVRLLSEIDLMKQGRKRKGKAFWKDTEKANRYGQLTDMQAQVQVLWEALEQVELKFARSCLGILPYDPTWNDHLDELEQELYQQKIRLFATLKPEQNQCLMSIYGQAPSQALEFYRALFQYKGYSFTLSALWARWEARQLDIIATPLPSDISFAHILPEEKGDSLLGLRAHITGHGVLSYFSHESGKQRWSLNPDAPEDCIITADSVFAELPEGLGRRNLFTAFHPQRITTSNQFKDNYLGINREYQDLQQLLALVADELDSRFASEIQAFLL</sequence>
<evidence type="ECO:0000256" key="1">
    <source>
        <dbReference type="ARBA" id="ARBA00022741"/>
    </source>
</evidence>
<feature type="domain" description="AAA+ ATPase" evidence="4">
    <location>
        <begin position="501"/>
        <end position="670"/>
    </location>
</feature>
<dbReference type="GO" id="GO:0008233">
    <property type="term" value="F:peptidase activity"/>
    <property type="evidence" value="ECO:0007669"/>
    <property type="project" value="UniProtKB-KW"/>
</dbReference>
<evidence type="ECO:0000256" key="3">
    <source>
        <dbReference type="ARBA" id="ARBA00023186"/>
    </source>
</evidence>
<feature type="domain" description="Clp ATPase C-terminal" evidence="5">
    <location>
        <begin position="669"/>
        <end position="760"/>
    </location>
</feature>
<dbReference type="OrthoDB" id="1488255at2"/>
<organism evidence="6 7">
    <name type="scientific">Phaeodactylibacter luteus</name>
    <dbReference type="NCBI Taxonomy" id="1564516"/>
    <lineage>
        <taxon>Bacteria</taxon>
        <taxon>Pseudomonadati</taxon>
        <taxon>Bacteroidota</taxon>
        <taxon>Saprospiria</taxon>
        <taxon>Saprospirales</taxon>
        <taxon>Haliscomenobacteraceae</taxon>
        <taxon>Phaeodactylibacter</taxon>
    </lineage>
</organism>
<comment type="caution">
    <text evidence="6">The sequence shown here is derived from an EMBL/GenBank/DDBJ whole genome shotgun (WGS) entry which is preliminary data.</text>
</comment>
<accession>A0A5C6RRG6</accession>
<dbReference type="GO" id="GO:0005737">
    <property type="term" value="C:cytoplasm"/>
    <property type="evidence" value="ECO:0007669"/>
    <property type="project" value="TreeGrafter"/>
</dbReference>
<dbReference type="GO" id="GO:0016887">
    <property type="term" value="F:ATP hydrolysis activity"/>
    <property type="evidence" value="ECO:0007669"/>
    <property type="project" value="InterPro"/>
</dbReference>
<dbReference type="PANTHER" id="PTHR11638:SF18">
    <property type="entry name" value="HEAT SHOCK PROTEIN 104"/>
    <property type="match status" value="1"/>
</dbReference>
<dbReference type="Pfam" id="PF07724">
    <property type="entry name" value="AAA_2"/>
    <property type="match status" value="1"/>
</dbReference>
<dbReference type="InterPro" id="IPR027417">
    <property type="entry name" value="P-loop_NTPase"/>
</dbReference>
<dbReference type="InterPro" id="IPR019489">
    <property type="entry name" value="Clp_ATPase_C"/>
</dbReference>
<dbReference type="PANTHER" id="PTHR11638">
    <property type="entry name" value="ATP-DEPENDENT CLP PROTEASE"/>
    <property type="match status" value="1"/>
</dbReference>
<dbReference type="GO" id="GO:0034605">
    <property type="term" value="P:cellular response to heat"/>
    <property type="evidence" value="ECO:0007669"/>
    <property type="project" value="TreeGrafter"/>
</dbReference>
<dbReference type="GO" id="GO:0005524">
    <property type="term" value="F:ATP binding"/>
    <property type="evidence" value="ECO:0007669"/>
    <property type="project" value="UniProtKB-KW"/>
</dbReference>
<keyword evidence="6" id="KW-0645">Protease</keyword>
<dbReference type="SMART" id="SM00382">
    <property type="entry name" value="AAA"/>
    <property type="match status" value="2"/>
</dbReference>
<feature type="domain" description="AAA+ ATPase" evidence="4">
    <location>
        <begin position="222"/>
        <end position="358"/>
    </location>
</feature>
<keyword evidence="6" id="KW-0378">Hydrolase</keyword>
<evidence type="ECO:0000313" key="6">
    <source>
        <dbReference type="EMBL" id="TXB64878.1"/>
    </source>
</evidence>
<dbReference type="Gene3D" id="1.10.8.60">
    <property type="match status" value="1"/>
</dbReference>
<dbReference type="InterPro" id="IPR050130">
    <property type="entry name" value="ClpA_ClpB"/>
</dbReference>
<dbReference type="Proteomes" id="UP000321580">
    <property type="component" value="Unassembled WGS sequence"/>
</dbReference>
<dbReference type="AlphaFoldDB" id="A0A5C6RRG6"/>